<proteinExistence type="predicted"/>
<feature type="domain" description="FAD-dependent oxidoreductase 2 FAD-binding" evidence="6">
    <location>
        <begin position="37"/>
        <end position="468"/>
    </location>
</feature>
<dbReference type="PANTHER" id="PTHR43400:SF7">
    <property type="entry name" value="FAD-DEPENDENT OXIDOREDUCTASE 2 FAD BINDING DOMAIN-CONTAINING PROTEIN"/>
    <property type="match status" value="1"/>
</dbReference>
<keyword evidence="8" id="KW-1185">Reference proteome</keyword>
<comment type="cofactor">
    <cofactor evidence="1">
        <name>FAD</name>
        <dbReference type="ChEBI" id="CHEBI:57692"/>
    </cofactor>
</comment>
<dbReference type="KEGG" id="tmb:Thimo_0472"/>
<name>L0GVD6_9GAMM</name>
<evidence type="ECO:0000256" key="2">
    <source>
        <dbReference type="ARBA" id="ARBA00022630"/>
    </source>
</evidence>
<evidence type="ECO:0000313" key="8">
    <source>
        <dbReference type="Proteomes" id="UP000010816"/>
    </source>
</evidence>
<dbReference type="STRING" id="765912.Thimo_0472"/>
<dbReference type="GO" id="GO:0016491">
    <property type="term" value="F:oxidoreductase activity"/>
    <property type="evidence" value="ECO:0007669"/>
    <property type="project" value="UniProtKB-KW"/>
</dbReference>
<evidence type="ECO:0000256" key="1">
    <source>
        <dbReference type="ARBA" id="ARBA00001974"/>
    </source>
</evidence>
<dbReference type="PATRIC" id="fig|765912.4.peg.456"/>
<evidence type="ECO:0000256" key="4">
    <source>
        <dbReference type="ARBA" id="ARBA00023002"/>
    </source>
</evidence>
<dbReference type="InterPro" id="IPR027477">
    <property type="entry name" value="Succ_DH/fumarate_Rdtase_cat_sf"/>
</dbReference>
<dbReference type="NCBIfam" id="TIGR02485">
    <property type="entry name" value="CobZ_N-term"/>
    <property type="match status" value="1"/>
</dbReference>
<feature type="region of interest" description="Disordered" evidence="5">
    <location>
        <begin position="1"/>
        <end position="30"/>
    </location>
</feature>
<evidence type="ECO:0000256" key="5">
    <source>
        <dbReference type="SAM" id="MobiDB-lite"/>
    </source>
</evidence>
<organism evidence="7 8">
    <name type="scientific">Thioflavicoccus mobilis 8321</name>
    <dbReference type="NCBI Taxonomy" id="765912"/>
    <lineage>
        <taxon>Bacteria</taxon>
        <taxon>Pseudomonadati</taxon>
        <taxon>Pseudomonadota</taxon>
        <taxon>Gammaproteobacteria</taxon>
        <taxon>Chromatiales</taxon>
        <taxon>Chromatiaceae</taxon>
        <taxon>Thioflavicoccus</taxon>
    </lineage>
</organism>
<evidence type="ECO:0000313" key="7">
    <source>
        <dbReference type="EMBL" id="AGA89330.1"/>
    </source>
</evidence>
<keyword evidence="4" id="KW-0560">Oxidoreductase</keyword>
<dbReference type="EMBL" id="CP003051">
    <property type="protein sequence ID" value="AGA89330.1"/>
    <property type="molecule type" value="Genomic_DNA"/>
</dbReference>
<dbReference type="InterPro" id="IPR036188">
    <property type="entry name" value="FAD/NAD-bd_sf"/>
</dbReference>
<evidence type="ECO:0000256" key="3">
    <source>
        <dbReference type="ARBA" id="ARBA00022827"/>
    </source>
</evidence>
<dbReference type="HOGENOM" id="CLU_011398_4_6_6"/>
<keyword evidence="2" id="KW-0285">Flavoprotein</keyword>
<dbReference type="SUPFAM" id="SSF51905">
    <property type="entry name" value="FAD/NAD(P)-binding domain"/>
    <property type="match status" value="1"/>
</dbReference>
<dbReference type="Gene3D" id="3.50.50.60">
    <property type="entry name" value="FAD/NAD(P)-binding domain"/>
    <property type="match status" value="1"/>
</dbReference>
<dbReference type="Pfam" id="PF00890">
    <property type="entry name" value="FAD_binding_2"/>
    <property type="match status" value="1"/>
</dbReference>
<evidence type="ECO:0000259" key="6">
    <source>
        <dbReference type="Pfam" id="PF00890"/>
    </source>
</evidence>
<reference evidence="7 8" key="1">
    <citation type="submission" date="2011-09" db="EMBL/GenBank/DDBJ databases">
        <title>Complete sequence of chromosome of Thioflavicoccus mobilis 8321.</title>
        <authorList>
            <consortium name="US DOE Joint Genome Institute"/>
            <person name="Lucas S."/>
            <person name="Han J."/>
            <person name="Lapidus A."/>
            <person name="Cheng J.-F."/>
            <person name="Goodwin L."/>
            <person name="Pitluck S."/>
            <person name="Peters L."/>
            <person name="Ovchinnikova G."/>
            <person name="Lu M."/>
            <person name="Detter J.C."/>
            <person name="Han C."/>
            <person name="Tapia R."/>
            <person name="Land M."/>
            <person name="Hauser L."/>
            <person name="Kyrpides N."/>
            <person name="Ivanova N."/>
            <person name="Pagani I."/>
            <person name="Vogl K."/>
            <person name="Liu Z."/>
            <person name="Imhoff J."/>
            <person name="Thiel V."/>
            <person name="Frigaard N.-U."/>
            <person name="Bryant D."/>
            <person name="Woyke T."/>
        </authorList>
    </citation>
    <scope>NUCLEOTIDE SEQUENCE [LARGE SCALE GENOMIC DNA]</scope>
    <source>
        <strain evidence="7 8">8321</strain>
    </source>
</reference>
<dbReference type="Gene3D" id="3.90.700.10">
    <property type="entry name" value="Succinate dehydrogenase/fumarate reductase flavoprotein, catalytic domain"/>
    <property type="match status" value="1"/>
</dbReference>
<gene>
    <name evidence="7" type="ORF">Thimo_0472</name>
</gene>
<keyword evidence="3" id="KW-0274">FAD</keyword>
<dbReference type="NCBIfam" id="NF006130">
    <property type="entry name" value="PRK08274.1"/>
    <property type="match status" value="1"/>
</dbReference>
<protein>
    <submittedName>
        <fullName evidence="7">Precorrin 3B synthase CobZ</fullName>
    </submittedName>
</protein>
<dbReference type="SUPFAM" id="SSF56425">
    <property type="entry name" value="Succinate dehydrogenase/fumarate reductase flavoprotein, catalytic domain"/>
    <property type="match status" value="1"/>
</dbReference>
<dbReference type="AlphaFoldDB" id="L0GVD6"/>
<accession>L0GVD6</accession>
<dbReference type="InterPro" id="IPR003953">
    <property type="entry name" value="FAD-dep_OxRdtase_2_FAD-bd"/>
</dbReference>
<dbReference type="Proteomes" id="UP000010816">
    <property type="component" value="Chromosome"/>
</dbReference>
<dbReference type="PANTHER" id="PTHR43400">
    <property type="entry name" value="FUMARATE REDUCTASE"/>
    <property type="match status" value="1"/>
</dbReference>
<dbReference type="InterPro" id="IPR050315">
    <property type="entry name" value="FAD-oxidoreductase_2"/>
</dbReference>
<dbReference type="eggNOG" id="COG1053">
    <property type="taxonomic scope" value="Bacteria"/>
</dbReference>
<dbReference type="InterPro" id="IPR012831">
    <property type="entry name" value="CobZ"/>
</dbReference>
<sequence length="490" mass="51147">MSVVGPTLPAQPGWPATVQSTMSPSLPPPPPPWPVDDVLVIGGGIAAFCAAIAAREAGAGVRLVDAAPAYLRGGNARHSRNLRLAHAEPSRLFPCRYPSDEFEHELCAANDGQGDAALARRLAEGSAGLPGWLAAQGVQFEEPARGTLPWSRRTAFFLGGGKAAINALAARAERLGVTIHQDTEALPIELDGPSPRRIPLHHAGRTLEARARAVCLCCGGYQANPGWLAETWGEAAADLVVRGTPFADGEILRALLAQGAAPAGEPGACHLVAVDARSPVADGGIVTRVDGMPWGLVVDRTARRFHDEGAEISPRRYSAWGRLVARRPEHRAFLILDAEGRAHTTPSIYPPIEADTIAGLAAALGLDPAVLTATFTDFNRAVQRAGTGAECTEGLTPPKSRLARPLTKPPFAAYPMAPGITGTSHGLRVDPRARVLRNDGRACPDLFAAGAIMAPAILGTGYLAGTGLTIGAVFGRIAGAEAAHYVRTGR</sequence>